<dbReference type="PANTHER" id="PTHR19879">
    <property type="entry name" value="TRANSCRIPTION INITIATION FACTOR TFIID"/>
    <property type="match status" value="1"/>
</dbReference>
<dbReference type="RefSeq" id="XP_028865657.1">
    <property type="nucleotide sequence ID" value="XM_029009824.1"/>
</dbReference>
<protein>
    <submittedName>
        <fullName evidence="8">WD G-beta repeat containing protein</fullName>
    </submittedName>
</protein>
<dbReference type="InterPro" id="IPR019775">
    <property type="entry name" value="WD40_repeat_CS"/>
</dbReference>
<dbReference type="PROSITE" id="PS50231">
    <property type="entry name" value="RICIN_B_LECTIN"/>
    <property type="match status" value="1"/>
</dbReference>
<dbReference type="InterPro" id="IPR036322">
    <property type="entry name" value="WD40_repeat_dom_sf"/>
</dbReference>
<organism evidence="8 9">
    <name type="scientific">Babesia ovata</name>
    <dbReference type="NCBI Taxonomy" id="189622"/>
    <lineage>
        <taxon>Eukaryota</taxon>
        <taxon>Sar</taxon>
        <taxon>Alveolata</taxon>
        <taxon>Apicomplexa</taxon>
        <taxon>Aconoidasida</taxon>
        <taxon>Piroplasmida</taxon>
        <taxon>Babesiidae</taxon>
        <taxon>Babesia</taxon>
    </lineage>
</organism>
<dbReference type="GO" id="GO:0006367">
    <property type="term" value="P:transcription initiation at RNA polymerase II promoter"/>
    <property type="evidence" value="ECO:0007669"/>
    <property type="project" value="TreeGrafter"/>
</dbReference>
<gene>
    <name evidence="8" type="ORF">BOVATA_009070</name>
</gene>
<feature type="repeat" description="WD" evidence="5">
    <location>
        <begin position="455"/>
        <end position="486"/>
    </location>
</feature>
<sequence length="703" mass="78836">MENPNRIAINFKRSRQGSIESPERAEEAAQTDDPKDETIERTPEDNFETYVYEFERMLSWAISSLNRSRDELLDVCFAAYLEIYVKLFRTSAERGRNFLKMFAFVFEAKFGHFIEQLLEFVFPDQLASSPLVRQRVFLEKKHYLILSKRARRVIIGWLNNHEGSLLDEVIKESVEFLDGETFNHSQGHLFRRHFIAKHGIDPTTAHKFKRPFHGLYIRDLDNEFRLHQSKSTELLVKPELPYLPLGLPGELLAEEVQLEYGRKIMDTITGERAIMEDPNKLVPLPKQGTDYHLSLRGLLHCQRECRVPEGRSMLLSYTFQNVLRSTSCTISSFDGRFAALGLDDGGILLWDLVTSECSNAVKDVAPVLGESIAARCVSKCAGNSIVARMMHSKSAPADGAQQKDGAGSGEGILYGHDGSVQSLKFGESGQVLLSGGVDGELRLWVLGSRSTRCVYRGGDTPVMEIDYAPYGYYFASCEADGAARLWATDRSFPLRLLRTAQADCLGLKFHPNSSVLVTSCSDGNIRFWDLRSSGCEMVMEAAPSGFTYNHAYGNTIAFAKNGRLFASANGPHVSVFDLYQKKRMQLLLGHKDPVLSMDFNHGTSELAVSDGSVISLWNLKGKSQFCTPHSVSGTREWPTEIVDTGRRDPFTKSMERLSQFNDTGAIRLTSAFRSTDSQIRELAYTPENVLLTLGISSLRDVDM</sequence>
<feature type="repeat" description="WD" evidence="5">
    <location>
        <begin position="413"/>
        <end position="444"/>
    </location>
</feature>
<evidence type="ECO:0000256" key="5">
    <source>
        <dbReference type="PROSITE-ProRule" id="PRU00221"/>
    </source>
</evidence>
<keyword evidence="2 5" id="KW-0853">WD repeat</keyword>
<dbReference type="InterPro" id="IPR007582">
    <property type="entry name" value="TFIID_NTD2"/>
</dbReference>
<feature type="compositionally biased region" description="Basic and acidic residues" evidence="6">
    <location>
        <begin position="21"/>
        <end position="42"/>
    </location>
</feature>
<dbReference type="InterPro" id="IPR037264">
    <property type="entry name" value="TFIID_NTD2_sf"/>
</dbReference>
<comment type="caution">
    <text evidence="8">The sequence shown here is derived from an EMBL/GenBank/DDBJ whole genome shotgun (WGS) entry which is preliminary data.</text>
</comment>
<dbReference type="Proteomes" id="UP000236319">
    <property type="component" value="Unassembled WGS sequence"/>
</dbReference>
<keyword evidence="4" id="KW-0539">Nucleus</keyword>
<dbReference type="InterPro" id="IPR001680">
    <property type="entry name" value="WD40_rpt"/>
</dbReference>
<keyword evidence="3" id="KW-0677">Repeat</keyword>
<dbReference type="PROSITE" id="PS50294">
    <property type="entry name" value="WD_REPEATS_REGION"/>
    <property type="match status" value="2"/>
</dbReference>
<feature type="domain" description="TFIID subunit TAF5 NTD2" evidence="7">
    <location>
        <begin position="45"/>
        <end position="172"/>
    </location>
</feature>
<keyword evidence="9" id="KW-1185">Reference proteome</keyword>
<evidence type="ECO:0000256" key="4">
    <source>
        <dbReference type="ARBA" id="ARBA00023242"/>
    </source>
</evidence>
<evidence type="ECO:0000256" key="3">
    <source>
        <dbReference type="ARBA" id="ARBA00022737"/>
    </source>
</evidence>
<evidence type="ECO:0000313" key="8">
    <source>
        <dbReference type="EMBL" id="GBE59414.1"/>
    </source>
</evidence>
<dbReference type="InterPro" id="IPR015943">
    <property type="entry name" value="WD40/YVTN_repeat-like_dom_sf"/>
</dbReference>
<dbReference type="VEuPathDB" id="PiroplasmaDB:BOVATA_009070"/>
<proteinExistence type="predicted"/>
<evidence type="ECO:0000256" key="1">
    <source>
        <dbReference type="ARBA" id="ARBA00004123"/>
    </source>
</evidence>
<feature type="region of interest" description="Disordered" evidence="6">
    <location>
        <begin position="1"/>
        <end position="42"/>
    </location>
</feature>
<dbReference type="SUPFAM" id="SSF50978">
    <property type="entry name" value="WD40 repeat-like"/>
    <property type="match status" value="1"/>
</dbReference>
<dbReference type="GeneID" id="39873184"/>
<dbReference type="PROSITE" id="PS50082">
    <property type="entry name" value="WD_REPEATS_2"/>
    <property type="match status" value="3"/>
</dbReference>
<name>A0A2H6K8U3_9APIC</name>
<accession>A0A2H6K8U3</accession>
<dbReference type="OrthoDB" id="10266330at2759"/>
<evidence type="ECO:0000256" key="2">
    <source>
        <dbReference type="ARBA" id="ARBA00022574"/>
    </source>
</evidence>
<dbReference type="AlphaFoldDB" id="A0A2H6K8U3"/>
<evidence type="ECO:0000259" key="7">
    <source>
        <dbReference type="Pfam" id="PF04494"/>
    </source>
</evidence>
<comment type="subcellular location">
    <subcellularLocation>
        <location evidence="1">Nucleus</location>
    </subcellularLocation>
</comment>
<dbReference type="EMBL" id="BDSA01000001">
    <property type="protein sequence ID" value="GBE59414.1"/>
    <property type="molecule type" value="Genomic_DNA"/>
</dbReference>
<dbReference type="PROSITE" id="PS00678">
    <property type="entry name" value="WD_REPEATS_1"/>
    <property type="match status" value="1"/>
</dbReference>
<dbReference type="Gene3D" id="1.25.40.500">
    <property type="entry name" value="TFIID subunit TAF5, NTD2 domain"/>
    <property type="match status" value="1"/>
</dbReference>
<dbReference type="PANTHER" id="PTHR19879:SF1">
    <property type="entry name" value="CANNONBALL-RELATED"/>
    <property type="match status" value="1"/>
</dbReference>
<dbReference type="Pfam" id="PF04494">
    <property type="entry name" value="TFIID_NTD2"/>
    <property type="match status" value="1"/>
</dbReference>
<dbReference type="SUPFAM" id="SSF160897">
    <property type="entry name" value="Taf5 N-terminal domain-like"/>
    <property type="match status" value="1"/>
</dbReference>
<dbReference type="GO" id="GO:0016251">
    <property type="term" value="F:RNA polymerase II general transcription initiation factor activity"/>
    <property type="evidence" value="ECO:0007669"/>
    <property type="project" value="TreeGrafter"/>
</dbReference>
<feature type="repeat" description="WD" evidence="5">
    <location>
        <begin position="497"/>
        <end position="538"/>
    </location>
</feature>
<evidence type="ECO:0000256" key="6">
    <source>
        <dbReference type="SAM" id="MobiDB-lite"/>
    </source>
</evidence>
<dbReference type="Gene3D" id="2.130.10.10">
    <property type="entry name" value="YVTN repeat-like/Quinoprotein amine dehydrogenase"/>
    <property type="match status" value="2"/>
</dbReference>
<dbReference type="Pfam" id="PF00400">
    <property type="entry name" value="WD40"/>
    <property type="match status" value="3"/>
</dbReference>
<reference evidence="8 9" key="1">
    <citation type="journal article" date="2017" name="BMC Genomics">
        <title>Whole-genome assembly of Babesia ovata and comparative genomics between closely related pathogens.</title>
        <authorList>
            <person name="Yamagishi J."/>
            <person name="Asada M."/>
            <person name="Hakimi H."/>
            <person name="Tanaka T.Q."/>
            <person name="Sugimoto C."/>
            <person name="Kawazu S."/>
        </authorList>
    </citation>
    <scope>NUCLEOTIDE SEQUENCE [LARGE SCALE GENOMIC DNA]</scope>
    <source>
        <strain evidence="8 9">Miyake</strain>
    </source>
</reference>
<dbReference type="SMART" id="SM00320">
    <property type="entry name" value="WD40"/>
    <property type="match status" value="6"/>
</dbReference>
<dbReference type="GO" id="GO:0005669">
    <property type="term" value="C:transcription factor TFIID complex"/>
    <property type="evidence" value="ECO:0007669"/>
    <property type="project" value="TreeGrafter"/>
</dbReference>
<evidence type="ECO:0000313" key="9">
    <source>
        <dbReference type="Proteomes" id="UP000236319"/>
    </source>
</evidence>